<dbReference type="CDD" id="cd01335">
    <property type="entry name" value="Radical_SAM"/>
    <property type="match status" value="1"/>
</dbReference>
<evidence type="ECO:0000256" key="1">
    <source>
        <dbReference type="ARBA" id="ARBA00001933"/>
    </source>
</evidence>
<dbReference type="PATRIC" id="fig|1245469.3.peg.2214"/>
<dbReference type="SFLD" id="SFLDS00029">
    <property type="entry name" value="Radical_SAM"/>
    <property type="match status" value="1"/>
</dbReference>
<dbReference type="EMBL" id="AP012603">
    <property type="protein sequence ID" value="BAM88167.1"/>
    <property type="molecule type" value="Genomic_DNA"/>
</dbReference>
<accession>M4Z555</accession>
<dbReference type="InterPro" id="IPR013785">
    <property type="entry name" value="Aldolase_TIM"/>
</dbReference>
<keyword evidence="11" id="KW-1185">Reference proteome</keyword>
<proteinExistence type="inferred from homology"/>
<keyword evidence="5" id="KW-0949">S-adenosyl-L-methionine</keyword>
<evidence type="ECO:0000256" key="5">
    <source>
        <dbReference type="ARBA" id="ARBA00022691"/>
    </source>
</evidence>
<evidence type="ECO:0000256" key="8">
    <source>
        <dbReference type="ARBA" id="ARBA00023004"/>
    </source>
</evidence>
<dbReference type="GO" id="GO:0046872">
    <property type="term" value="F:metal ion binding"/>
    <property type="evidence" value="ECO:0007669"/>
    <property type="project" value="UniProtKB-KW"/>
</dbReference>
<dbReference type="RefSeq" id="WP_015665293.1">
    <property type="nucleotide sequence ID" value="NC_020453.1"/>
</dbReference>
<comment type="similarity">
    <text evidence="3">Belongs to the radical SAM superfamily. KamA family.</text>
</comment>
<evidence type="ECO:0000256" key="4">
    <source>
        <dbReference type="ARBA" id="ARBA00022485"/>
    </source>
</evidence>
<evidence type="ECO:0000313" key="11">
    <source>
        <dbReference type="Proteomes" id="UP000011841"/>
    </source>
</evidence>
<organism evidence="10 11">
    <name type="scientific">Bradyrhizobium oligotrophicum S58</name>
    <dbReference type="NCBI Taxonomy" id="1245469"/>
    <lineage>
        <taxon>Bacteria</taxon>
        <taxon>Pseudomonadati</taxon>
        <taxon>Pseudomonadota</taxon>
        <taxon>Alphaproteobacteria</taxon>
        <taxon>Hyphomicrobiales</taxon>
        <taxon>Nitrobacteraceae</taxon>
        <taxon>Bradyrhizobium</taxon>
    </lineage>
</organism>
<dbReference type="eggNOG" id="COG1509">
    <property type="taxonomic scope" value="Bacteria"/>
</dbReference>
<keyword evidence="9" id="KW-0411">Iron-sulfur</keyword>
<comment type="cofactor">
    <cofactor evidence="2">
        <name>[4Fe-4S] cluster</name>
        <dbReference type="ChEBI" id="CHEBI:49883"/>
    </cofactor>
</comment>
<evidence type="ECO:0000256" key="6">
    <source>
        <dbReference type="ARBA" id="ARBA00022723"/>
    </source>
</evidence>
<comment type="cofactor">
    <cofactor evidence="1">
        <name>pyridoxal 5'-phosphate</name>
        <dbReference type="ChEBI" id="CHEBI:597326"/>
    </cofactor>
</comment>
<evidence type="ECO:0000256" key="9">
    <source>
        <dbReference type="ARBA" id="ARBA00023014"/>
    </source>
</evidence>
<dbReference type="PANTHER" id="PTHR30538:SF0">
    <property type="entry name" value="L-LYSINE 2,3-AMINOMUTASE AQ_1632-RELATED"/>
    <property type="match status" value="1"/>
</dbReference>
<dbReference type="AlphaFoldDB" id="M4Z555"/>
<protein>
    <submittedName>
        <fullName evidence="10">L-lysine 2,3-aminomutase</fullName>
    </submittedName>
</protein>
<dbReference type="STRING" id="1245469.S58_21610"/>
<keyword evidence="8" id="KW-0408">Iron</keyword>
<dbReference type="GO" id="GO:0003824">
    <property type="term" value="F:catalytic activity"/>
    <property type="evidence" value="ECO:0007669"/>
    <property type="project" value="InterPro"/>
</dbReference>
<dbReference type="Proteomes" id="UP000011841">
    <property type="component" value="Chromosome"/>
</dbReference>
<dbReference type="InterPro" id="IPR007197">
    <property type="entry name" value="rSAM"/>
</dbReference>
<keyword evidence="4" id="KW-0004">4Fe-4S</keyword>
<name>M4Z555_9BRAD</name>
<dbReference type="GeneID" id="301816068"/>
<reference evidence="10 11" key="1">
    <citation type="journal article" date="2013" name="Appl. Environ. Microbiol.">
        <title>Genome analysis suggests that the soil oligotrophic bacterium Agromonas oligotrophica (Bradyrhizobium oligotrophicum) is a nitrogen-fixing symbiont of Aeschynomene indica.</title>
        <authorList>
            <person name="Okubo T."/>
            <person name="Fukushima S."/>
            <person name="Itakura M."/>
            <person name="Oshima K."/>
            <person name="Longtonglang A."/>
            <person name="Teaumroong N."/>
            <person name="Mitsui H."/>
            <person name="Hattori M."/>
            <person name="Hattori R."/>
            <person name="Hattori T."/>
            <person name="Minamisawa K."/>
        </authorList>
    </citation>
    <scope>NUCLEOTIDE SEQUENCE [LARGE SCALE GENOMIC DNA]</scope>
    <source>
        <strain evidence="10 11">S58</strain>
    </source>
</reference>
<sequence length="438" mass="49713">MARKTLKLYGLQHLDILRHYRDISDRALHEFSVVGKVLPFRVNNYVLDELIDWSRPDEDPFYRLTMLDRRMLATSDFDAVERAMRNGAGATLADVAAAIRRRLNPHPANQMTTNVPLLNGSGVSGLQHKYAETCLVFPSSGQTCAAYCSFCFRWPQFVGDRSLRMATDESQRFVSYLREHKDVTDVLLTGGDPLIMRASVLRRYVEPLLGPETAHVTTIRIGTKMLGFWPYRFTTDDDADDLIRLLEEVVQSGRHLAIMMHISHPRELETPAARDAIRRLLAIGAVLRSQSPVVRGVNDDTQTWRELWTSEVRQGIFPYYMFVLRDTGPRAFFEVPLSRALDIYRGAVSQVSGLARSARGPIMSTDMGKISVDGVADFGGTRTFVLSYVQARDAEWVKRPFFARYDDTATWVDGLQPLTASDRMFLSRPEPRLARAHH</sequence>
<dbReference type="InterPro" id="IPR058240">
    <property type="entry name" value="rSAM_sf"/>
</dbReference>
<dbReference type="InterPro" id="IPR003739">
    <property type="entry name" value="Lys_aminomutase/Glu_NH3_mut"/>
</dbReference>
<evidence type="ECO:0000256" key="7">
    <source>
        <dbReference type="ARBA" id="ARBA00022898"/>
    </source>
</evidence>
<keyword evidence="7" id="KW-0663">Pyridoxal phosphate</keyword>
<keyword evidence="6" id="KW-0479">Metal-binding</keyword>
<dbReference type="SUPFAM" id="SSF102114">
    <property type="entry name" value="Radical SAM enzymes"/>
    <property type="match status" value="1"/>
</dbReference>
<dbReference type="GO" id="GO:0051539">
    <property type="term" value="F:4 iron, 4 sulfur cluster binding"/>
    <property type="evidence" value="ECO:0007669"/>
    <property type="project" value="UniProtKB-KW"/>
</dbReference>
<evidence type="ECO:0000256" key="2">
    <source>
        <dbReference type="ARBA" id="ARBA00001966"/>
    </source>
</evidence>
<dbReference type="HOGENOM" id="CLU_032161_3_0_5"/>
<dbReference type="PANTHER" id="PTHR30538">
    <property type="entry name" value="LYSINE 2,3-AMINOMUTASE-RELATED"/>
    <property type="match status" value="1"/>
</dbReference>
<gene>
    <name evidence="10" type="ORF">S58_21610</name>
</gene>
<dbReference type="SFLD" id="SFLDG01070">
    <property type="entry name" value="PLP-dependent"/>
    <property type="match status" value="1"/>
</dbReference>
<dbReference type="Gene3D" id="3.20.20.70">
    <property type="entry name" value="Aldolase class I"/>
    <property type="match status" value="1"/>
</dbReference>
<evidence type="ECO:0000256" key="3">
    <source>
        <dbReference type="ARBA" id="ARBA00008703"/>
    </source>
</evidence>
<dbReference type="KEGG" id="aol:S58_21610"/>
<evidence type="ECO:0000313" key="10">
    <source>
        <dbReference type="EMBL" id="BAM88167.1"/>
    </source>
</evidence>